<protein>
    <submittedName>
        <fullName evidence="1">Tetratricopeptide repeat protein</fullName>
    </submittedName>
</protein>
<sequence>MLFICHTLLIVSLNVSTLQTGAEEFELWKQARVHWYNKEWSEAARAYQDLIATYPDSPRRCKSENYLGYCYDRMGNKKEALAIFEGIIKRGDCKAENILDAKGERLKLAHELIESDRNRMVQILLDGLSDDNGDIRLQAALFLSNLDRDDGLPVFFEIVEKERDIDLRDTAIKHILKLGSKADKERLDRLIKRPRAEAGVKPKMIRIIIRQLDPSSDDTEVKLNLPISLYNIAIKSFNDDQLNAIEEQAGIDLKKLQFNLEDLQSGHVLFEVVTGQEEIKMFLE</sequence>
<dbReference type="Pfam" id="PF13174">
    <property type="entry name" value="TPR_6"/>
    <property type="match status" value="2"/>
</dbReference>
<proteinExistence type="predicted"/>
<reference evidence="1" key="1">
    <citation type="submission" date="2021-03" db="EMBL/GenBank/DDBJ databases">
        <authorList>
            <person name="Wang G."/>
        </authorList>
    </citation>
    <scope>NUCLEOTIDE SEQUENCE</scope>
    <source>
        <strain evidence="1">KCTC 12899</strain>
    </source>
</reference>
<dbReference type="SUPFAM" id="SSF48452">
    <property type="entry name" value="TPR-like"/>
    <property type="match status" value="1"/>
</dbReference>
<dbReference type="SUPFAM" id="SSF48371">
    <property type="entry name" value="ARM repeat"/>
    <property type="match status" value="1"/>
</dbReference>
<comment type="caution">
    <text evidence="1">The sequence shown here is derived from an EMBL/GenBank/DDBJ whole genome shotgun (WGS) entry which is preliminary data.</text>
</comment>
<dbReference type="InterPro" id="IPR011990">
    <property type="entry name" value="TPR-like_helical_dom_sf"/>
</dbReference>
<dbReference type="InterPro" id="IPR011989">
    <property type="entry name" value="ARM-like"/>
</dbReference>
<dbReference type="Proteomes" id="UP000664417">
    <property type="component" value="Unassembled WGS sequence"/>
</dbReference>
<dbReference type="AlphaFoldDB" id="A0A8J7Q0Y3"/>
<dbReference type="Gene3D" id="1.25.40.10">
    <property type="entry name" value="Tetratricopeptide repeat domain"/>
    <property type="match status" value="1"/>
</dbReference>
<dbReference type="EMBL" id="JAFREP010000001">
    <property type="protein sequence ID" value="MBO1317205.1"/>
    <property type="molecule type" value="Genomic_DNA"/>
</dbReference>
<dbReference type="InterPro" id="IPR016024">
    <property type="entry name" value="ARM-type_fold"/>
</dbReference>
<dbReference type="InterPro" id="IPR019734">
    <property type="entry name" value="TPR_rpt"/>
</dbReference>
<keyword evidence="2" id="KW-1185">Reference proteome</keyword>
<dbReference type="RefSeq" id="WP_207856436.1">
    <property type="nucleotide sequence ID" value="NZ_JAFREP010000001.1"/>
</dbReference>
<evidence type="ECO:0000313" key="1">
    <source>
        <dbReference type="EMBL" id="MBO1317205.1"/>
    </source>
</evidence>
<dbReference type="Gene3D" id="1.25.10.10">
    <property type="entry name" value="Leucine-rich Repeat Variant"/>
    <property type="match status" value="1"/>
</dbReference>
<accession>A0A8J7Q0Y3</accession>
<organism evidence="1 2">
    <name type="scientific">Acanthopleuribacter pedis</name>
    <dbReference type="NCBI Taxonomy" id="442870"/>
    <lineage>
        <taxon>Bacteria</taxon>
        <taxon>Pseudomonadati</taxon>
        <taxon>Acidobacteriota</taxon>
        <taxon>Holophagae</taxon>
        <taxon>Acanthopleuribacterales</taxon>
        <taxon>Acanthopleuribacteraceae</taxon>
        <taxon>Acanthopleuribacter</taxon>
    </lineage>
</organism>
<name>A0A8J7Q0Y3_9BACT</name>
<evidence type="ECO:0000313" key="2">
    <source>
        <dbReference type="Proteomes" id="UP000664417"/>
    </source>
</evidence>
<gene>
    <name evidence="1" type="ORF">J3U88_01950</name>
</gene>